<keyword evidence="1" id="KW-0732">Signal</keyword>
<proteinExistence type="predicted"/>
<dbReference type="Pfam" id="PF13753">
    <property type="entry name" value="SWM_repeat"/>
    <property type="match status" value="1"/>
</dbReference>
<evidence type="ECO:0000313" key="2">
    <source>
        <dbReference type="EMBL" id="KKM20199.1"/>
    </source>
</evidence>
<dbReference type="EMBL" id="LAZR01013817">
    <property type="protein sequence ID" value="KKM20199.1"/>
    <property type="molecule type" value="Genomic_DNA"/>
</dbReference>
<comment type="caution">
    <text evidence="2">The sequence shown here is derived from an EMBL/GenBank/DDBJ whole genome shotgun (WGS) entry which is preliminary data.</text>
</comment>
<sequence>MTEVVGTISQIKVTGALAQLDVTAEIARVVLVSGPAFVSAEIGTTADNKIVITFDAAFNESYVPATSAFSTTGITGSPTITVVSVSGVTVTLTLSGDATSGDTITVGYTIPGSNPLQDADGKMSSTFAGESVTNNITVFCAEYQAVYDAYTIKPDAATAAIWNTYVRSGVADGWWAKEDVEYVYAAHTNDNGEALINWKNPGTFDAAAFNAPAFVANEGFTGNGTTQYIDCNWNPSANGVNYVLNSASMGVYIRTNVKEAKFDIGANNIGQHINATQIIARWSDDNAYIRINTATPLGGGNLDSRGMYVSARTAVNVNNLYKNKVSIANSADASVGLTSSNIYTLARNDGGSALDFNAKQLSMAFAGAGMTQTDVNNKTDAFNAAMTALGTNVF</sequence>
<reference evidence="2" key="1">
    <citation type="journal article" date="2015" name="Nature">
        <title>Complex archaea that bridge the gap between prokaryotes and eukaryotes.</title>
        <authorList>
            <person name="Spang A."/>
            <person name="Saw J.H."/>
            <person name="Jorgensen S.L."/>
            <person name="Zaremba-Niedzwiedzka K."/>
            <person name="Martijn J."/>
            <person name="Lind A.E."/>
            <person name="van Eijk R."/>
            <person name="Schleper C."/>
            <person name="Guy L."/>
            <person name="Ettema T.J."/>
        </authorList>
    </citation>
    <scope>NUCLEOTIDE SEQUENCE</scope>
</reference>
<protein>
    <submittedName>
        <fullName evidence="2">Uncharacterized protein</fullName>
    </submittedName>
</protein>
<name>A0A0F9IK98_9ZZZZ</name>
<dbReference type="Gene3D" id="2.60.40.1220">
    <property type="match status" value="1"/>
</dbReference>
<evidence type="ECO:0000256" key="1">
    <source>
        <dbReference type="ARBA" id="ARBA00022729"/>
    </source>
</evidence>
<organism evidence="2">
    <name type="scientific">marine sediment metagenome</name>
    <dbReference type="NCBI Taxonomy" id="412755"/>
    <lineage>
        <taxon>unclassified sequences</taxon>
        <taxon>metagenomes</taxon>
        <taxon>ecological metagenomes</taxon>
    </lineage>
</organism>
<gene>
    <name evidence="2" type="ORF">LCGC14_1647830</name>
</gene>
<accession>A0A0F9IK98</accession>
<dbReference type="InterPro" id="IPR014755">
    <property type="entry name" value="Cu-Rt/internalin_Ig-like"/>
</dbReference>
<dbReference type="AlphaFoldDB" id="A0A0F9IK98"/>
<dbReference type="InterPro" id="IPR028059">
    <property type="entry name" value="SWM_rpt"/>
</dbReference>